<evidence type="ECO:0000256" key="3">
    <source>
        <dbReference type="ARBA" id="ARBA00022448"/>
    </source>
</evidence>
<dbReference type="InterPro" id="IPR023614">
    <property type="entry name" value="Porin_dom_sf"/>
</dbReference>
<evidence type="ECO:0000256" key="1">
    <source>
        <dbReference type="ARBA" id="ARBA00004571"/>
    </source>
</evidence>
<dbReference type="GO" id="GO:0009279">
    <property type="term" value="C:cell outer membrane"/>
    <property type="evidence" value="ECO:0007669"/>
    <property type="project" value="UniProtKB-SubCell"/>
</dbReference>
<keyword evidence="10" id="KW-0998">Cell outer membrane</keyword>
<gene>
    <name evidence="13" type="ORF">AWB77_03890</name>
</gene>
<comment type="subcellular location">
    <subcellularLocation>
        <location evidence="1">Cell outer membrane</location>
        <topology evidence="1">Multi-pass membrane protein</topology>
    </subcellularLocation>
</comment>
<evidence type="ECO:0000256" key="10">
    <source>
        <dbReference type="ARBA" id="ARBA00023237"/>
    </source>
</evidence>
<keyword evidence="3" id="KW-0813">Transport</keyword>
<evidence type="ECO:0000256" key="11">
    <source>
        <dbReference type="SAM" id="SignalP"/>
    </source>
</evidence>
<dbReference type="GO" id="GO:0015288">
    <property type="term" value="F:porin activity"/>
    <property type="evidence" value="ECO:0007669"/>
    <property type="project" value="UniProtKB-KW"/>
</dbReference>
<dbReference type="PANTHER" id="PTHR34501">
    <property type="entry name" value="PROTEIN YDDL-RELATED"/>
    <property type="match status" value="1"/>
</dbReference>
<sequence>MKRKTLAAAAAMATCAYAHAQSSVTLYGVLDAGITYTSNISNANGHGKAVQFQDGVIQPTQWGMTGSEDLGGGVRAIFTLENGFSLSNGQLIQSGSMFNRKAYVGLIGPWGRLTLGRDFDFIGETFPRYSNGVLTPAGLLGWGLSSYASGGYILDNRVWGDQVSNAVKYVSPTFAGLNAGAMYAFGNTPGSMGTNQLMNFIVNYSQGNFAGSVSYFNQHNAANGSANETVWAAGAAYTLGSFQLAANIASAELSSTNKPRATTLETTVQYSLRPDIVLSGGYTQQWRNNNLGSANTFILGADYLLSKRTDAYVVGVLGHDHAYPAQIEAALGAPSSSNTQSGVRVGLRHRF</sequence>
<feature type="signal peptide" evidence="11">
    <location>
        <begin position="1"/>
        <end position="20"/>
    </location>
</feature>
<dbReference type="SUPFAM" id="SSF56935">
    <property type="entry name" value="Porins"/>
    <property type="match status" value="1"/>
</dbReference>
<name>A0A158CDE6_9BURK</name>
<dbReference type="Gene3D" id="2.40.160.10">
    <property type="entry name" value="Porin"/>
    <property type="match status" value="1"/>
</dbReference>
<keyword evidence="4" id="KW-1134">Transmembrane beta strand</keyword>
<dbReference type="AlphaFoldDB" id="A0A158CDE6"/>
<comment type="caution">
    <text evidence="13">The sequence shown here is derived from an EMBL/GenBank/DDBJ whole genome shotgun (WGS) entry which is preliminary data.</text>
</comment>
<dbReference type="InterPro" id="IPR033900">
    <property type="entry name" value="Gram_neg_porin_domain"/>
</dbReference>
<dbReference type="EMBL" id="FCNX02000009">
    <property type="protein sequence ID" value="SAK79537.1"/>
    <property type="molecule type" value="Genomic_DNA"/>
</dbReference>
<dbReference type="RefSeq" id="WP_063936521.1">
    <property type="nucleotide sequence ID" value="NZ_FCNX02000009.1"/>
</dbReference>
<feature type="chain" id="PRO_5007622804" evidence="11">
    <location>
        <begin position="21"/>
        <end position="351"/>
    </location>
</feature>
<keyword evidence="6 11" id="KW-0732">Signal</keyword>
<evidence type="ECO:0000313" key="13">
    <source>
        <dbReference type="EMBL" id="SAK79537.1"/>
    </source>
</evidence>
<evidence type="ECO:0000256" key="2">
    <source>
        <dbReference type="ARBA" id="ARBA00011233"/>
    </source>
</evidence>
<dbReference type="GO" id="GO:0046930">
    <property type="term" value="C:pore complex"/>
    <property type="evidence" value="ECO:0007669"/>
    <property type="project" value="UniProtKB-KW"/>
</dbReference>
<feature type="domain" description="Porin" evidence="12">
    <location>
        <begin position="7"/>
        <end position="314"/>
    </location>
</feature>
<keyword evidence="8" id="KW-0626">Porin</keyword>
<evidence type="ECO:0000256" key="7">
    <source>
        <dbReference type="ARBA" id="ARBA00023065"/>
    </source>
</evidence>
<reference evidence="13" key="1">
    <citation type="submission" date="2016-01" db="EMBL/GenBank/DDBJ databases">
        <authorList>
            <person name="Peeters C."/>
        </authorList>
    </citation>
    <scope>NUCLEOTIDE SEQUENCE</scope>
    <source>
        <strain evidence="13">LMG 29320</strain>
    </source>
</reference>
<dbReference type="STRING" id="1777138.AWB77_03890"/>
<evidence type="ECO:0000313" key="14">
    <source>
        <dbReference type="Proteomes" id="UP000054903"/>
    </source>
</evidence>
<keyword evidence="7" id="KW-0406">Ion transport</keyword>
<evidence type="ECO:0000256" key="5">
    <source>
        <dbReference type="ARBA" id="ARBA00022692"/>
    </source>
</evidence>
<evidence type="ECO:0000256" key="4">
    <source>
        <dbReference type="ARBA" id="ARBA00022452"/>
    </source>
</evidence>
<dbReference type="CDD" id="cd00342">
    <property type="entry name" value="gram_neg_porins"/>
    <property type="match status" value="1"/>
</dbReference>
<dbReference type="InterPro" id="IPR050298">
    <property type="entry name" value="Gram-neg_bact_OMP"/>
</dbReference>
<dbReference type="Pfam" id="PF13609">
    <property type="entry name" value="Porin_4"/>
    <property type="match status" value="1"/>
</dbReference>
<dbReference type="GO" id="GO:0006811">
    <property type="term" value="P:monoatomic ion transport"/>
    <property type="evidence" value="ECO:0007669"/>
    <property type="project" value="UniProtKB-KW"/>
</dbReference>
<keyword evidence="14" id="KW-1185">Reference proteome</keyword>
<keyword evidence="9" id="KW-0472">Membrane</keyword>
<accession>A0A158CDE6</accession>
<protein>
    <submittedName>
        <fullName evidence="13">Porin</fullName>
    </submittedName>
</protein>
<evidence type="ECO:0000256" key="6">
    <source>
        <dbReference type="ARBA" id="ARBA00022729"/>
    </source>
</evidence>
<comment type="subunit">
    <text evidence="2">Homotrimer.</text>
</comment>
<dbReference type="PANTHER" id="PTHR34501:SF9">
    <property type="entry name" value="MAJOR OUTER MEMBRANE PROTEIN P.IA"/>
    <property type="match status" value="1"/>
</dbReference>
<evidence type="ECO:0000259" key="12">
    <source>
        <dbReference type="Pfam" id="PF13609"/>
    </source>
</evidence>
<evidence type="ECO:0000256" key="9">
    <source>
        <dbReference type="ARBA" id="ARBA00023136"/>
    </source>
</evidence>
<keyword evidence="5" id="KW-0812">Transmembrane</keyword>
<evidence type="ECO:0000256" key="8">
    <source>
        <dbReference type="ARBA" id="ARBA00023114"/>
    </source>
</evidence>
<proteinExistence type="predicted"/>
<dbReference type="Proteomes" id="UP000054903">
    <property type="component" value="Unassembled WGS sequence"/>
</dbReference>
<organism evidence="13 14">
    <name type="scientific">Caballeronia fortuita</name>
    <dbReference type="NCBI Taxonomy" id="1777138"/>
    <lineage>
        <taxon>Bacteria</taxon>
        <taxon>Pseudomonadati</taxon>
        <taxon>Pseudomonadota</taxon>
        <taxon>Betaproteobacteria</taxon>
        <taxon>Burkholderiales</taxon>
        <taxon>Burkholderiaceae</taxon>
        <taxon>Caballeronia</taxon>
    </lineage>
</organism>